<evidence type="ECO:0000313" key="2">
    <source>
        <dbReference type="Proteomes" id="UP001459277"/>
    </source>
</evidence>
<proteinExistence type="predicted"/>
<comment type="caution">
    <text evidence="1">The sequence shown here is derived from an EMBL/GenBank/DDBJ whole genome shotgun (WGS) entry which is preliminary data.</text>
</comment>
<dbReference type="Proteomes" id="UP001459277">
    <property type="component" value="Unassembled WGS sequence"/>
</dbReference>
<sequence>MLSRKKLPKRFDEQCATLSNSEERPVEIHSPNFHQTVREEVIFYVKYFPNYDFGGQNLIRHPPQV</sequence>
<reference evidence="1 2" key="1">
    <citation type="submission" date="2024-01" db="EMBL/GenBank/DDBJ databases">
        <title>A telomere-to-telomere, gap-free genome of sweet tea (Lithocarpus litseifolius).</title>
        <authorList>
            <person name="Zhou J."/>
        </authorList>
    </citation>
    <scope>NUCLEOTIDE SEQUENCE [LARGE SCALE GENOMIC DNA]</scope>
    <source>
        <strain evidence="1">Zhou-2022a</strain>
        <tissue evidence="1">Leaf</tissue>
    </source>
</reference>
<name>A0AAW2E706_9ROSI</name>
<protein>
    <submittedName>
        <fullName evidence="1">Uncharacterized protein</fullName>
    </submittedName>
</protein>
<gene>
    <name evidence="1" type="ORF">SO802_003875</name>
</gene>
<dbReference type="AlphaFoldDB" id="A0AAW2E706"/>
<accession>A0AAW2E706</accession>
<dbReference type="EMBL" id="JAZDWU010000001">
    <property type="protein sequence ID" value="KAL0016806.1"/>
    <property type="molecule type" value="Genomic_DNA"/>
</dbReference>
<organism evidence="1 2">
    <name type="scientific">Lithocarpus litseifolius</name>
    <dbReference type="NCBI Taxonomy" id="425828"/>
    <lineage>
        <taxon>Eukaryota</taxon>
        <taxon>Viridiplantae</taxon>
        <taxon>Streptophyta</taxon>
        <taxon>Embryophyta</taxon>
        <taxon>Tracheophyta</taxon>
        <taxon>Spermatophyta</taxon>
        <taxon>Magnoliopsida</taxon>
        <taxon>eudicotyledons</taxon>
        <taxon>Gunneridae</taxon>
        <taxon>Pentapetalae</taxon>
        <taxon>rosids</taxon>
        <taxon>fabids</taxon>
        <taxon>Fagales</taxon>
        <taxon>Fagaceae</taxon>
        <taxon>Lithocarpus</taxon>
    </lineage>
</organism>
<evidence type="ECO:0000313" key="1">
    <source>
        <dbReference type="EMBL" id="KAL0016806.1"/>
    </source>
</evidence>
<keyword evidence="2" id="KW-1185">Reference proteome</keyword>